<feature type="region of interest" description="Disordered" evidence="1">
    <location>
        <begin position="1"/>
        <end position="21"/>
    </location>
</feature>
<proteinExistence type="predicted"/>
<dbReference type="EMBL" id="AP019620">
    <property type="protein sequence ID" value="BBJ37956.1"/>
    <property type="molecule type" value="Genomic_DNA"/>
</dbReference>
<accession>A0A499UMN0</accession>
<evidence type="ECO:0000313" key="3">
    <source>
        <dbReference type="Proteomes" id="UP000463951"/>
    </source>
</evidence>
<feature type="region of interest" description="Disordered" evidence="1">
    <location>
        <begin position="53"/>
        <end position="81"/>
    </location>
</feature>
<gene>
    <name evidence="2" type="ORF">SSPO_006740</name>
</gene>
<sequence length="106" mass="11167">MTGKVDDVLPGRNATSGGVRETEVNEATVMLTGLPRASRDVMAVMPLGTCPRTARKRAVSRTGRRESVRAGGQPASQPASQAMVGRIDEFCRGPYLSGLLRAPQAG</sequence>
<evidence type="ECO:0000313" key="2">
    <source>
        <dbReference type="EMBL" id="BBJ37956.1"/>
    </source>
</evidence>
<protein>
    <submittedName>
        <fullName evidence="2">Uncharacterized protein</fullName>
    </submittedName>
</protein>
<evidence type="ECO:0000256" key="1">
    <source>
        <dbReference type="SAM" id="MobiDB-lite"/>
    </source>
</evidence>
<dbReference type="Proteomes" id="UP000463951">
    <property type="component" value="Chromosome"/>
</dbReference>
<organism evidence="2 3">
    <name type="scientific">Streptomyces antimycoticus</name>
    <dbReference type="NCBI Taxonomy" id="68175"/>
    <lineage>
        <taxon>Bacteria</taxon>
        <taxon>Bacillati</taxon>
        <taxon>Actinomycetota</taxon>
        <taxon>Actinomycetes</taxon>
        <taxon>Kitasatosporales</taxon>
        <taxon>Streptomycetaceae</taxon>
        <taxon>Streptomyces</taxon>
        <taxon>Streptomyces violaceusniger group</taxon>
    </lineage>
</organism>
<dbReference type="AlphaFoldDB" id="A0A499UMN0"/>
<name>A0A499UMN0_9ACTN</name>
<reference evidence="2 3" key="1">
    <citation type="journal article" date="2020" name="Int. J. Syst. Evol. Microbiol.">
        <title>Reclassification of Streptomyces castelarensis and Streptomyces sporoclivatus as later heterotypic synonyms of Streptomyces antimycoticus.</title>
        <authorList>
            <person name="Komaki H."/>
            <person name="Tamura T."/>
        </authorList>
    </citation>
    <scope>NUCLEOTIDE SEQUENCE [LARGE SCALE GENOMIC DNA]</scope>
    <source>
        <strain evidence="2 3">NBRC 100767</strain>
    </source>
</reference>